<name>A0A2G9CCE4_9BURK</name>
<sequence>MSPARGSASSATGAELARTLHVRPGVGVAAHVVQGEGLEIVRIRVERPAVILVDRGIKTVKPARGGAVRALPGQMLLLAGGHTVDFHNRVTDGERYEARWLMFGGTVLDDPYYLATARRQSAAEAPQPPAQVLRRVPSGLADAFERARRGLAPDPSRPEAVVRQQLLEVAHWLLAEGMVLRVPPDDARVSGRIRAMLSAQLDGEWSSDAIARSLAMSEATLRRRLAAEGVTLRELIADVRMASALVLLQATSRPVSEIASAVGYDSPSRFAVRFRDRFGFAPTAVRGHARAQ</sequence>
<comment type="caution">
    <text evidence="5">The sequence shown here is derived from an EMBL/GenBank/DDBJ whole genome shotgun (WGS) entry which is preliminary data.</text>
</comment>
<gene>
    <name evidence="5" type="ORF">CS062_06375</name>
</gene>
<dbReference type="InterPro" id="IPR018060">
    <property type="entry name" value="HTH_AraC"/>
</dbReference>
<dbReference type="OrthoDB" id="8584243at2"/>
<reference evidence="5 6" key="1">
    <citation type="submission" date="2017-11" db="EMBL/GenBank/DDBJ databases">
        <title>Draft genome sequence of Mitsuaria sp. HWN-4.</title>
        <authorList>
            <person name="Gundlapally S.R."/>
        </authorList>
    </citation>
    <scope>NUCLEOTIDE SEQUENCE [LARGE SCALE GENOMIC DNA]</scope>
    <source>
        <strain evidence="5 6">HWN-4</strain>
    </source>
</reference>
<dbReference type="Gene3D" id="1.10.10.60">
    <property type="entry name" value="Homeodomain-like"/>
    <property type="match status" value="1"/>
</dbReference>
<evidence type="ECO:0000256" key="3">
    <source>
        <dbReference type="ARBA" id="ARBA00023163"/>
    </source>
</evidence>
<protein>
    <submittedName>
        <fullName evidence="5">AraC family transcriptional regulator</fullName>
    </submittedName>
</protein>
<dbReference type="GO" id="GO:0000976">
    <property type="term" value="F:transcription cis-regulatory region binding"/>
    <property type="evidence" value="ECO:0007669"/>
    <property type="project" value="TreeGrafter"/>
</dbReference>
<dbReference type="RefSeq" id="WP_099860608.1">
    <property type="nucleotide sequence ID" value="NZ_PEOG01000013.1"/>
</dbReference>
<dbReference type="SMART" id="SM00342">
    <property type="entry name" value="HTH_ARAC"/>
    <property type="match status" value="1"/>
</dbReference>
<evidence type="ECO:0000313" key="5">
    <source>
        <dbReference type="EMBL" id="PIM54091.1"/>
    </source>
</evidence>
<dbReference type="PROSITE" id="PS00041">
    <property type="entry name" value="HTH_ARAC_FAMILY_1"/>
    <property type="match status" value="1"/>
</dbReference>
<dbReference type="AlphaFoldDB" id="A0A2G9CCE4"/>
<dbReference type="GO" id="GO:0005829">
    <property type="term" value="C:cytosol"/>
    <property type="evidence" value="ECO:0007669"/>
    <property type="project" value="TreeGrafter"/>
</dbReference>
<dbReference type="InterPro" id="IPR009057">
    <property type="entry name" value="Homeodomain-like_sf"/>
</dbReference>
<dbReference type="PROSITE" id="PS01124">
    <property type="entry name" value="HTH_ARAC_FAMILY_2"/>
    <property type="match status" value="1"/>
</dbReference>
<organism evidence="5 6">
    <name type="scientific">Roseateles chitinivorans</name>
    <dbReference type="NCBI Taxonomy" id="2917965"/>
    <lineage>
        <taxon>Bacteria</taxon>
        <taxon>Pseudomonadati</taxon>
        <taxon>Pseudomonadota</taxon>
        <taxon>Betaproteobacteria</taxon>
        <taxon>Burkholderiales</taxon>
        <taxon>Sphaerotilaceae</taxon>
        <taxon>Roseateles</taxon>
    </lineage>
</organism>
<dbReference type="GO" id="GO:0003700">
    <property type="term" value="F:DNA-binding transcription factor activity"/>
    <property type="evidence" value="ECO:0007669"/>
    <property type="project" value="InterPro"/>
</dbReference>
<proteinExistence type="predicted"/>
<keyword evidence="2" id="KW-0238">DNA-binding</keyword>
<dbReference type="InterPro" id="IPR020449">
    <property type="entry name" value="Tscrpt_reg_AraC-type_HTH"/>
</dbReference>
<dbReference type="SUPFAM" id="SSF46689">
    <property type="entry name" value="Homeodomain-like"/>
    <property type="match status" value="1"/>
</dbReference>
<dbReference type="Proteomes" id="UP000231501">
    <property type="component" value="Unassembled WGS sequence"/>
</dbReference>
<keyword evidence="1" id="KW-0805">Transcription regulation</keyword>
<dbReference type="PANTHER" id="PTHR47894">
    <property type="entry name" value="HTH-TYPE TRANSCRIPTIONAL REGULATOR GADX"/>
    <property type="match status" value="1"/>
</dbReference>
<evidence type="ECO:0000313" key="6">
    <source>
        <dbReference type="Proteomes" id="UP000231501"/>
    </source>
</evidence>
<dbReference type="InterPro" id="IPR018062">
    <property type="entry name" value="HTH_AraC-typ_CS"/>
</dbReference>
<dbReference type="Pfam" id="PF12833">
    <property type="entry name" value="HTH_18"/>
    <property type="match status" value="1"/>
</dbReference>
<evidence type="ECO:0000256" key="1">
    <source>
        <dbReference type="ARBA" id="ARBA00023015"/>
    </source>
</evidence>
<dbReference type="PANTHER" id="PTHR47894:SF4">
    <property type="entry name" value="HTH-TYPE TRANSCRIPTIONAL REGULATOR GADX"/>
    <property type="match status" value="1"/>
</dbReference>
<keyword evidence="3" id="KW-0804">Transcription</keyword>
<dbReference type="PRINTS" id="PR00032">
    <property type="entry name" value="HTHARAC"/>
</dbReference>
<evidence type="ECO:0000256" key="2">
    <source>
        <dbReference type="ARBA" id="ARBA00023125"/>
    </source>
</evidence>
<evidence type="ECO:0000259" key="4">
    <source>
        <dbReference type="PROSITE" id="PS01124"/>
    </source>
</evidence>
<keyword evidence="6" id="KW-1185">Reference proteome</keyword>
<dbReference type="EMBL" id="PEOG01000013">
    <property type="protein sequence ID" value="PIM54091.1"/>
    <property type="molecule type" value="Genomic_DNA"/>
</dbReference>
<accession>A0A2G9CCE4</accession>
<feature type="domain" description="HTH araC/xylS-type" evidence="4">
    <location>
        <begin position="191"/>
        <end position="288"/>
    </location>
</feature>